<sequence>MIPISPPLPPKEITQEYLSKNRNKTSKDKVKSTEIIIILTSRNLNIRPYWNDHTRNLSHRWIPINTNSSEIYLLTLYEDEDEEDIDGKKRKSTLI</sequence>
<gene>
    <name evidence="1" type="ORF">SCALOS_LOCUS6569</name>
</gene>
<evidence type="ECO:0000313" key="1">
    <source>
        <dbReference type="EMBL" id="CAG8590796.1"/>
    </source>
</evidence>
<accession>A0ACA9MIA1</accession>
<reference evidence="1" key="1">
    <citation type="submission" date="2021-06" db="EMBL/GenBank/DDBJ databases">
        <authorList>
            <person name="Kallberg Y."/>
            <person name="Tangrot J."/>
            <person name="Rosling A."/>
        </authorList>
    </citation>
    <scope>NUCLEOTIDE SEQUENCE</scope>
    <source>
        <strain evidence="1">AU212A</strain>
    </source>
</reference>
<evidence type="ECO:0000313" key="2">
    <source>
        <dbReference type="Proteomes" id="UP000789860"/>
    </source>
</evidence>
<comment type="caution">
    <text evidence="1">The sequence shown here is derived from an EMBL/GenBank/DDBJ whole genome shotgun (WGS) entry which is preliminary data.</text>
</comment>
<organism evidence="1 2">
    <name type="scientific">Scutellospora calospora</name>
    <dbReference type="NCBI Taxonomy" id="85575"/>
    <lineage>
        <taxon>Eukaryota</taxon>
        <taxon>Fungi</taxon>
        <taxon>Fungi incertae sedis</taxon>
        <taxon>Mucoromycota</taxon>
        <taxon>Glomeromycotina</taxon>
        <taxon>Glomeromycetes</taxon>
        <taxon>Diversisporales</taxon>
        <taxon>Gigasporaceae</taxon>
        <taxon>Scutellospora</taxon>
    </lineage>
</organism>
<name>A0ACA9MIA1_9GLOM</name>
<dbReference type="Proteomes" id="UP000789860">
    <property type="component" value="Unassembled WGS sequence"/>
</dbReference>
<proteinExistence type="predicted"/>
<keyword evidence="2" id="KW-1185">Reference proteome</keyword>
<protein>
    <submittedName>
        <fullName evidence="1">11170_t:CDS:1</fullName>
    </submittedName>
</protein>
<dbReference type="EMBL" id="CAJVPM010012819">
    <property type="protein sequence ID" value="CAG8590796.1"/>
    <property type="molecule type" value="Genomic_DNA"/>
</dbReference>